<organism evidence="1 2">
    <name type="scientific">Ceratobasidium theobromae</name>
    <dbReference type="NCBI Taxonomy" id="1582974"/>
    <lineage>
        <taxon>Eukaryota</taxon>
        <taxon>Fungi</taxon>
        <taxon>Dikarya</taxon>
        <taxon>Basidiomycota</taxon>
        <taxon>Agaricomycotina</taxon>
        <taxon>Agaricomycetes</taxon>
        <taxon>Cantharellales</taxon>
        <taxon>Ceratobasidiaceae</taxon>
        <taxon>Ceratobasidium</taxon>
    </lineage>
</organism>
<reference evidence="1 2" key="1">
    <citation type="journal article" date="2019" name="Fungal Biol. Biotechnol.">
        <title>Draft genome sequence of fastidious pathogen Ceratobasidium theobromae, which causes vascular-streak dieback in Theobroma cacao.</title>
        <authorList>
            <person name="Ali S.S."/>
            <person name="Asman A."/>
            <person name="Shao J."/>
            <person name="Firmansyah A.P."/>
            <person name="Susilo A.W."/>
            <person name="Rosmana A."/>
            <person name="McMahon P."/>
            <person name="Junaid M."/>
            <person name="Guest D."/>
            <person name="Kheng T.Y."/>
            <person name="Meinhardt L.W."/>
            <person name="Bailey B.A."/>
        </authorList>
    </citation>
    <scope>NUCLEOTIDE SEQUENCE [LARGE SCALE GENOMIC DNA]</scope>
    <source>
        <strain evidence="1 2">CT2</strain>
    </source>
</reference>
<dbReference type="AlphaFoldDB" id="A0A5N5QSL0"/>
<accession>A0A5N5QSL0</accession>
<gene>
    <name evidence="1" type="ORF">CTheo_1950</name>
</gene>
<proteinExistence type="predicted"/>
<keyword evidence="2" id="KW-1185">Reference proteome</keyword>
<name>A0A5N5QSL0_9AGAM</name>
<dbReference type="Proteomes" id="UP000383932">
    <property type="component" value="Unassembled WGS sequence"/>
</dbReference>
<evidence type="ECO:0000313" key="2">
    <source>
        <dbReference type="Proteomes" id="UP000383932"/>
    </source>
</evidence>
<comment type="caution">
    <text evidence="1">The sequence shown here is derived from an EMBL/GenBank/DDBJ whole genome shotgun (WGS) entry which is preliminary data.</text>
</comment>
<protein>
    <submittedName>
        <fullName evidence="1">Uncharacterized protein</fullName>
    </submittedName>
</protein>
<dbReference type="EMBL" id="SSOP01000018">
    <property type="protein sequence ID" value="KAB5594628.1"/>
    <property type="molecule type" value="Genomic_DNA"/>
</dbReference>
<evidence type="ECO:0000313" key="1">
    <source>
        <dbReference type="EMBL" id="KAB5594628.1"/>
    </source>
</evidence>
<dbReference type="OrthoDB" id="3133517at2759"/>
<sequence length="125" mass="13779">MIVTCIVYEKPREDVQALLRRASATPEVAAMAARNEVCLRLERGSQAAGGPRGTMSLVAFYCTIHDNGRFGAHDRFTAMDVNYLYRLEGWAAEECTGKGGSKSSAQQDAAERLIKGGYCMIHLRY</sequence>